<dbReference type="CDD" id="cd03467">
    <property type="entry name" value="Rieske"/>
    <property type="match status" value="1"/>
</dbReference>
<dbReference type="SUPFAM" id="SSF50022">
    <property type="entry name" value="ISP domain"/>
    <property type="match status" value="1"/>
</dbReference>
<evidence type="ECO:0000313" key="12">
    <source>
        <dbReference type="EMBL" id="GAA3578020.1"/>
    </source>
</evidence>
<evidence type="ECO:0000256" key="3">
    <source>
        <dbReference type="ARBA" id="ARBA00022714"/>
    </source>
</evidence>
<keyword evidence="5" id="KW-0408">Iron</keyword>
<organism evidence="12 13">
    <name type="scientific">Kribbella ginsengisoli</name>
    <dbReference type="NCBI Taxonomy" id="363865"/>
    <lineage>
        <taxon>Bacteria</taxon>
        <taxon>Bacillati</taxon>
        <taxon>Actinomycetota</taxon>
        <taxon>Actinomycetes</taxon>
        <taxon>Propionibacteriales</taxon>
        <taxon>Kribbellaceae</taxon>
        <taxon>Kribbella</taxon>
    </lineage>
</organism>
<dbReference type="InterPro" id="IPR014349">
    <property type="entry name" value="Rieske_Fe-S_prot"/>
</dbReference>
<evidence type="ECO:0000259" key="11">
    <source>
        <dbReference type="PROSITE" id="PS51296"/>
    </source>
</evidence>
<keyword evidence="6" id="KW-0411">Iron-sulfur</keyword>
<dbReference type="PRINTS" id="PR00162">
    <property type="entry name" value="RIESKE"/>
</dbReference>
<evidence type="ECO:0000256" key="1">
    <source>
        <dbReference type="ARBA" id="ARBA00002494"/>
    </source>
</evidence>
<comment type="cofactor">
    <cofactor evidence="9">
        <name>[2Fe-2S] cluster</name>
        <dbReference type="ChEBI" id="CHEBI:190135"/>
    </cofactor>
</comment>
<feature type="domain" description="Rieske" evidence="11">
    <location>
        <begin position="35"/>
        <end position="127"/>
    </location>
</feature>
<reference evidence="13" key="1">
    <citation type="journal article" date="2019" name="Int. J. Syst. Evol. Microbiol.">
        <title>The Global Catalogue of Microorganisms (GCM) 10K type strain sequencing project: providing services to taxonomists for standard genome sequencing and annotation.</title>
        <authorList>
            <consortium name="The Broad Institute Genomics Platform"/>
            <consortium name="The Broad Institute Genome Sequencing Center for Infectious Disease"/>
            <person name="Wu L."/>
            <person name="Ma J."/>
        </authorList>
    </citation>
    <scope>NUCLEOTIDE SEQUENCE [LARGE SCALE GENOMIC DNA]</scope>
    <source>
        <strain evidence="13">JCM 16928</strain>
    </source>
</reference>
<dbReference type="Proteomes" id="UP001501222">
    <property type="component" value="Unassembled WGS sequence"/>
</dbReference>
<dbReference type="PANTHER" id="PTHR10134">
    <property type="entry name" value="CYTOCHROME B-C1 COMPLEX SUBUNIT RIESKE, MITOCHONDRIAL"/>
    <property type="match status" value="1"/>
</dbReference>
<evidence type="ECO:0000256" key="5">
    <source>
        <dbReference type="ARBA" id="ARBA00023004"/>
    </source>
</evidence>
<dbReference type="Gene3D" id="2.102.10.10">
    <property type="entry name" value="Rieske [2Fe-2S] iron-sulphur domain"/>
    <property type="match status" value="1"/>
</dbReference>
<keyword evidence="3" id="KW-0001">2Fe-2S</keyword>
<name>A0ABP6Y5Z1_9ACTN</name>
<protein>
    <recommendedName>
        <fullName evidence="2">Cytochrome bc1 complex Rieske iron-sulfur subunit</fullName>
    </recommendedName>
    <alternativeName>
        <fullName evidence="8">Cytochrome bc1 reductase complex subunit QcrA</fullName>
    </alternativeName>
</protein>
<accession>A0ABP6Y5Z1</accession>
<evidence type="ECO:0000256" key="6">
    <source>
        <dbReference type="ARBA" id="ARBA00023014"/>
    </source>
</evidence>
<dbReference type="InterPro" id="IPR036922">
    <property type="entry name" value="Rieske_2Fe-2S_sf"/>
</dbReference>
<comment type="function">
    <text evidence="1">Iron-sulfur subunit of the cytochrome bc1 complex, an essential component of the respiratory electron transport chain required for ATP synthesis. The bc1 complex catalyzes the oxidation of menaquinol and the reduction of cytochrome c in the respiratory chain. The bc1 complex operates through a Q-cycle mechanism that couples electron transfer to generation of the proton gradient that drives ATP synthesis.</text>
</comment>
<keyword evidence="4" id="KW-0479">Metal-binding</keyword>
<feature type="compositionally biased region" description="Low complexity" evidence="10">
    <location>
        <begin position="1"/>
        <end position="19"/>
    </location>
</feature>
<evidence type="ECO:0000256" key="10">
    <source>
        <dbReference type="SAM" id="MobiDB-lite"/>
    </source>
</evidence>
<dbReference type="Pfam" id="PF00355">
    <property type="entry name" value="Rieske"/>
    <property type="match status" value="1"/>
</dbReference>
<dbReference type="EMBL" id="BAABAA010000008">
    <property type="protein sequence ID" value="GAA3578020.1"/>
    <property type="molecule type" value="Genomic_DNA"/>
</dbReference>
<sequence>MQQAPPQTAAQPSTPAKQPVSQGTTGAEPKPPAPAALAKVADIPAGGGVILKEQSLVLTKDASGKVCAFSAICTHQGCVVTDVGDGTINCPCHGSKFDASTGERVAGPAKSPLPAVAVEQRDGAIFQA</sequence>
<proteinExistence type="predicted"/>
<evidence type="ECO:0000313" key="13">
    <source>
        <dbReference type="Proteomes" id="UP001501222"/>
    </source>
</evidence>
<evidence type="ECO:0000256" key="4">
    <source>
        <dbReference type="ARBA" id="ARBA00022723"/>
    </source>
</evidence>
<dbReference type="PROSITE" id="PS51296">
    <property type="entry name" value="RIESKE"/>
    <property type="match status" value="1"/>
</dbReference>
<comment type="caution">
    <text evidence="12">The sequence shown here is derived from an EMBL/GenBank/DDBJ whole genome shotgun (WGS) entry which is preliminary data.</text>
</comment>
<evidence type="ECO:0000256" key="7">
    <source>
        <dbReference type="ARBA" id="ARBA00023157"/>
    </source>
</evidence>
<dbReference type="InterPro" id="IPR005805">
    <property type="entry name" value="Rieske_Fe-S_prot_C"/>
</dbReference>
<dbReference type="InterPro" id="IPR017941">
    <property type="entry name" value="Rieske_2Fe-2S"/>
</dbReference>
<evidence type="ECO:0000256" key="8">
    <source>
        <dbReference type="ARBA" id="ARBA00029586"/>
    </source>
</evidence>
<keyword evidence="7" id="KW-1015">Disulfide bond</keyword>
<keyword evidence="13" id="KW-1185">Reference proteome</keyword>
<evidence type="ECO:0000256" key="9">
    <source>
        <dbReference type="ARBA" id="ARBA00034078"/>
    </source>
</evidence>
<gene>
    <name evidence="12" type="ORF">GCM10022235_55010</name>
</gene>
<evidence type="ECO:0000256" key="2">
    <source>
        <dbReference type="ARBA" id="ARBA00015816"/>
    </source>
</evidence>
<feature type="region of interest" description="Disordered" evidence="10">
    <location>
        <begin position="1"/>
        <end position="35"/>
    </location>
</feature>